<keyword evidence="1" id="KW-0808">Transferase</keyword>
<dbReference type="RefSeq" id="WP_103103687.1">
    <property type="nucleotide sequence ID" value="NZ_BDEC01000148.1"/>
</dbReference>
<reference evidence="4 5" key="1">
    <citation type="submission" date="2016-05" db="EMBL/GenBank/DDBJ databases">
        <title>Whole genome sequencing of Tetragenococcus halophilus subsp. halophilus NISL 7118.</title>
        <authorList>
            <person name="Shiwa Y."/>
            <person name="Nishimura I."/>
            <person name="Yoshikawa H."/>
            <person name="Koyama Y."/>
            <person name="Oguma T."/>
        </authorList>
    </citation>
    <scope>NUCLEOTIDE SEQUENCE [LARGE SCALE GENOMIC DNA]</scope>
    <source>
        <strain evidence="4 5">NISL 7118</strain>
    </source>
</reference>
<evidence type="ECO:0000313" key="4">
    <source>
        <dbReference type="EMBL" id="GBD69210.1"/>
    </source>
</evidence>
<dbReference type="Pfam" id="PF00534">
    <property type="entry name" value="Glycos_transf_1"/>
    <property type="match status" value="1"/>
</dbReference>
<dbReference type="GO" id="GO:0016757">
    <property type="term" value="F:glycosyltransferase activity"/>
    <property type="evidence" value="ECO:0007669"/>
    <property type="project" value="InterPro"/>
</dbReference>
<dbReference type="AlphaFoldDB" id="A0A2H6CW59"/>
<dbReference type="CDD" id="cd03808">
    <property type="entry name" value="GT4_CapM-like"/>
    <property type="match status" value="1"/>
</dbReference>
<dbReference type="Proteomes" id="UP000236214">
    <property type="component" value="Unassembled WGS sequence"/>
</dbReference>
<dbReference type="Pfam" id="PF13477">
    <property type="entry name" value="Glyco_trans_4_2"/>
    <property type="match status" value="1"/>
</dbReference>
<gene>
    <name evidence="4" type="ORF">TEHN7118_2016</name>
</gene>
<proteinExistence type="predicted"/>
<dbReference type="Gene3D" id="3.40.50.2000">
    <property type="entry name" value="Glycogen Phosphorylase B"/>
    <property type="match status" value="2"/>
</dbReference>
<feature type="domain" description="Glycosyl transferase family 1" evidence="2">
    <location>
        <begin position="183"/>
        <end position="340"/>
    </location>
</feature>
<comment type="caution">
    <text evidence="4">The sequence shown here is derived from an EMBL/GenBank/DDBJ whole genome shotgun (WGS) entry which is preliminary data.</text>
</comment>
<evidence type="ECO:0000256" key="1">
    <source>
        <dbReference type="ARBA" id="ARBA00022679"/>
    </source>
</evidence>
<organism evidence="4 5">
    <name type="scientific">Tetragenococcus halophilus subsp. halophilus</name>
    <dbReference type="NCBI Taxonomy" id="1513897"/>
    <lineage>
        <taxon>Bacteria</taxon>
        <taxon>Bacillati</taxon>
        <taxon>Bacillota</taxon>
        <taxon>Bacilli</taxon>
        <taxon>Lactobacillales</taxon>
        <taxon>Enterococcaceae</taxon>
        <taxon>Tetragenococcus</taxon>
    </lineage>
</organism>
<sequence length="368" mass="42080">MTRVLLIANHPAYVFNLRREIIEKLVEEHYDVAICCPYGEELDYFINIGCKFFDSSLNRHGKNIFEELKLKREYGRVIDEYVPNVILTFTIKPNLYAGMEAAKRDIPYIMNITGLGTALEKKNFFQKTLLSIYKYATRRVSSIMFQNEENMSFFKNNDISTKNDNLLPGSGVNVSSYSFEDYPVGNDELKFLFIGRIMKDKGVEELFAAANNIKEKYSNVVFDAIGFCEEEYEERIEMLKKENVINFHGVKDNVQEYIKESNAIIHPTYHEGMSNVLLEASAMGRPVLASDIPGCREIFDEGTSGLGFKAKDSEDLTNTIENFINLPLDKKKSMGVAARKKVANEFDRNIVVNEYLNEIEKISNGGEK</sequence>
<name>A0A2H6CW59_TETHA</name>
<dbReference type="InterPro" id="IPR028098">
    <property type="entry name" value="Glyco_trans_4-like_N"/>
</dbReference>
<feature type="domain" description="Glycosyltransferase subfamily 4-like N-terminal" evidence="3">
    <location>
        <begin position="3"/>
        <end position="147"/>
    </location>
</feature>
<accession>A0A2H6CW59</accession>
<evidence type="ECO:0008006" key="6">
    <source>
        <dbReference type="Google" id="ProtNLM"/>
    </source>
</evidence>
<protein>
    <recommendedName>
        <fullName evidence="6">Glycosyltransferase</fullName>
    </recommendedName>
</protein>
<keyword evidence="5" id="KW-1185">Reference proteome</keyword>
<evidence type="ECO:0000259" key="3">
    <source>
        <dbReference type="Pfam" id="PF13477"/>
    </source>
</evidence>
<dbReference type="PANTHER" id="PTHR46401:SF2">
    <property type="entry name" value="GLYCOSYLTRANSFERASE WBBK-RELATED"/>
    <property type="match status" value="1"/>
</dbReference>
<dbReference type="SUPFAM" id="SSF53756">
    <property type="entry name" value="UDP-Glycosyltransferase/glycogen phosphorylase"/>
    <property type="match status" value="1"/>
</dbReference>
<dbReference type="PANTHER" id="PTHR46401">
    <property type="entry name" value="GLYCOSYLTRANSFERASE WBBK-RELATED"/>
    <property type="match status" value="1"/>
</dbReference>
<dbReference type="EMBL" id="BDEC01000148">
    <property type="protein sequence ID" value="GBD69210.1"/>
    <property type="molecule type" value="Genomic_DNA"/>
</dbReference>
<evidence type="ECO:0000313" key="5">
    <source>
        <dbReference type="Proteomes" id="UP000236214"/>
    </source>
</evidence>
<dbReference type="InterPro" id="IPR001296">
    <property type="entry name" value="Glyco_trans_1"/>
</dbReference>
<evidence type="ECO:0000259" key="2">
    <source>
        <dbReference type="Pfam" id="PF00534"/>
    </source>
</evidence>